<sequence length="85" mass="9019">ETEHGLVISLEGVVGTKVRALADRGLARGLTDVRAAADRWSHTELETLGHRHARDSSASTTSMPGSPASAVSTTPNWPHTASMMR</sequence>
<evidence type="ECO:0000313" key="2">
    <source>
        <dbReference type="EMBL" id="EFL24892.1"/>
    </source>
</evidence>
<protein>
    <submittedName>
        <fullName evidence="2">Uncharacterized protein</fullName>
    </submittedName>
</protein>
<dbReference type="Proteomes" id="UP000003963">
    <property type="component" value="Unassembled WGS sequence"/>
</dbReference>
<feature type="compositionally biased region" description="Polar residues" evidence="1">
    <location>
        <begin position="56"/>
        <end position="79"/>
    </location>
</feature>
<dbReference type="AlphaFoldDB" id="D9WA96"/>
<accession>D9WA96</accession>
<evidence type="ECO:0000313" key="3">
    <source>
        <dbReference type="Proteomes" id="UP000003963"/>
    </source>
</evidence>
<gene>
    <name evidence="2" type="ORF">SSOG_04606</name>
</gene>
<feature type="non-terminal residue" evidence="2">
    <location>
        <position position="1"/>
    </location>
</feature>
<dbReference type="EMBL" id="GG657754">
    <property type="protein sequence ID" value="EFL24892.1"/>
    <property type="molecule type" value="Genomic_DNA"/>
</dbReference>
<dbReference type="STRING" id="457427.SSOG_04606"/>
<feature type="region of interest" description="Disordered" evidence="1">
    <location>
        <begin position="46"/>
        <end position="85"/>
    </location>
</feature>
<keyword evidence="3" id="KW-1185">Reference proteome</keyword>
<evidence type="ECO:0000256" key="1">
    <source>
        <dbReference type="SAM" id="MobiDB-lite"/>
    </source>
</evidence>
<organism evidence="2 3">
    <name type="scientific">Streptomyces himastatinicus ATCC 53653</name>
    <dbReference type="NCBI Taxonomy" id="457427"/>
    <lineage>
        <taxon>Bacteria</taxon>
        <taxon>Bacillati</taxon>
        <taxon>Actinomycetota</taxon>
        <taxon>Actinomycetes</taxon>
        <taxon>Kitasatosporales</taxon>
        <taxon>Streptomycetaceae</taxon>
        <taxon>Streptomyces</taxon>
        <taxon>Streptomyces violaceusniger group</taxon>
    </lineage>
</organism>
<dbReference type="HOGENOM" id="CLU_2518108_0_0_11"/>
<proteinExistence type="predicted"/>
<reference evidence="2 3" key="1">
    <citation type="submission" date="2009-02" db="EMBL/GenBank/DDBJ databases">
        <title>Annotation of Streptomyces hygroscopicus strain ATCC 53653.</title>
        <authorList>
            <consortium name="The Broad Institute Genome Sequencing Platform"/>
            <consortium name="Broad Institute Microbial Sequencing Center"/>
            <person name="Fischbach M."/>
            <person name="Godfrey P."/>
            <person name="Ward D."/>
            <person name="Young S."/>
            <person name="Zeng Q."/>
            <person name="Koehrsen M."/>
            <person name="Alvarado L."/>
            <person name="Berlin A.M."/>
            <person name="Bochicchio J."/>
            <person name="Borenstein D."/>
            <person name="Chapman S.B."/>
            <person name="Chen Z."/>
            <person name="Engels R."/>
            <person name="Freedman E."/>
            <person name="Gellesch M."/>
            <person name="Goldberg J."/>
            <person name="Griggs A."/>
            <person name="Gujja S."/>
            <person name="Heilman E.R."/>
            <person name="Heiman D.I."/>
            <person name="Hepburn T.A."/>
            <person name="Howarth C."/>
            <person name="Jen D."/>
            <person name="Larson L."/>
            <person name="Lewis B."/>
            <person name="Mehta T."/>
            <person name="Park D."/>
            <person name="Pearson M."/>
            <person name="Richards J."/>
            <person name="Roberts A."/>
            <person name="Saif S."/>
            <person name="Shea T.D."/>
            <person name="Shenoy N."/>
            <person name="Sisk P."/>
            <person name="Stolte C."/>
            <person name="Sykes S.N."/>
            <person name="Thomson T."/>
            <person name="Walk T."/>
            <person name="White J."/>
            <person name="Yandava C."/>
            <person name="Straight P."/>
            <person name="Clardy J."/>
            <person name="Hung D."/>
            <person name="Kolter R."/>
            <person name="Mekalanos J."/>
            <person name="Walker S."/>
            <person name="Walsh C.T."/>
            <person name="Wieland-Brown L.C."/>
            <person name="Haas B."/>
            <person name="Nusbaum C."/>
            <person name="Birren B."/>
        </authorList>
    </citation>
    <scope>NUCLEOTIDE SEQUENCE [LARGE SCALE GENOMIC DNA]</scope>
    <source>
        <strain evidence="2 3">ATCC 53653</strain>
    </source>
</reference>
<name>D9WA96_9ACTN</name>